<dbReference type="EMBL" id="CM001233">
    <property type="protein sequence ID" value="EHA53259.1"/>
    <property type="molecule type" value="Genomic_DNA"/>
</dbReference>
<comment type="subcellular location">
    <subcellularLocation>
        <location evidence="1">Nucleus</location>
    </subcellularLocation>
</comment>
<sequence length="473" mass="52300">MPRIFNQAACNTCRVRKIKCDESLPICQRCSKASRYCDRSAAPPLPVLVQPTNTQDVFPSPSDPRRALTNPAIARYFHHYITSIAPWYDLSDGSQHFATRLPELALASALPFAAVVALAAIQISQTTAPSARAAAEYYHDHCVRLLLARLKDDNAARGDGDGDGDGNGNGNSNSNGITLASICLLRSYEILSEEVDPNRHLRGAYSLAVSRRPLLREGDLGGRGGLRGAGFWNYLREDITFSLFQRCPLKMGLDQVELFVWRGDDADGDHAYLNAVSLILGRIINECFGRETLSPEAWDFLFRLLRDWCSALLGRFAPFAREERRLGLALPSVWMLHDCHASARHYRLVCIAILCNHASTSEQISDLISLLEDLISLLEASQDVDQCTTREEILERCAVEICGIAFTANSPPVVVNCFGPIAFCGPFIRDEAAQQELVRRLMACKRTIGWPVQRLVADLQLAWGEAAGQQIAV</sequence>
<keyword evidence="3" id="KW-0805">Transcription regulation</keyword>
<dbReference type="GO" id="GO:0045944">
    <property type="term" value="P:positive regulation of transcription by RNA polymerase II"/>
    <property type="evidence" value="ECO:0007669"/>
    <property type="project" value="TreeGrafter"/>
</dbReference>
<dbReference type="HOGENOM" id="CLU_008719_0_1_1"/>
<dbReference type="InterPro" id="IPR036864">
    <property type="entry name" value="Zn2-C6_fun-type_DNA-bd_sf"/>
</dbReference>
<dbReference type="GO" id="GO:0008270">
    <property type="term" value="F:zinc ion binding"/>
    <property type="evidence" value="ECO:0007669"/>
    <property type="project" value="InterPro"/>
</dbReference>
<dbReference type="GeneID" id="2683757"/>
<dbReference type="SUPFAM" id="SSF57701">
    <property type="entry name" value="Zn2/Cys6 DNA-binding domain"/>
    <property type="match status" value="1"/>
</dbReference>
<dbReference type="GO" id="GO:0000976">
    <property type="term" value="F:transcription cis-regulatory region binding"/>
    <property type="evidence" value="ECO:0007669"/>
    <property type="project" value="TreeGrafter"/>
</dbReference>
<dbReference type="KEGG" id="mgr:MGG_07830"/>
<gene>
    <name evidence="8" type="ORF">MGG_07830</name>
</gene>
<reference key="2">
    <citation type="submission" date="2011-05" db="EMBL/GenBank/DDBJ databases">
        <title>The Genome Sequence of Magnaporthe oryzae 70-15.</title>
        <authorList>
            <consortium name="The Broad Institute Genome Sequencing Platform"/>
            <person name="Ma L.-J."/>
            <person name="Dead R."/>
            <person name="Young S.K."/>
            <person name="Zeng Q."/>
            <person name="Gargeya S."/>
            <person name="Fitzgerald M."/>
            <person name="Haas B."/>
            <person name="Abouelleil A."/>
            <person name="Alvarado L."/>
            <person name="Arachchi H.M."/>
            <person name="Berlin A."/>
            <person name="Brown A."/>
            <person name="Chapman S.B."/>
            <person name="Chen Z."/>
            <person name="Dunbar C."/>
            <person name="Freedman E."/>
            <person name="Gearin G."/>
            <person name="Gellesch M."/>
            <person name="Goldberg J."/>
            <person name="Griggs A."/>
            <person name="Gujja S."/>
            <person name="Heiman D."/>
            <person name="Howarth C."/>
            <person name="Larson L."/>
            <person name="Lui A."/>
            <person name="MacDonald P.J.P."/>
            <person name="Mehta T."/>
            <person name="Montmayeur A."/>
            <person name="Murphy C."/>
            <person name="Neiman D."/>
            <person name="Pearson M."/>
            <person name="Priest M."/>
            <person name="Roberts A."/>
            <person name="Saif S."/>
            <person name="Shea T."/>
            <person name="Shenoy N."/>
            <person name="Sisk P."/>
            <person name="Stolte C."/>
            <person name="Sykes S."/>
            <person name="Yandava C."/>
            <person name="Wortman J."/>
            <person name="Nusbaum C."/>
            <person name="Birren B."/>
        </authorList>
    </citation>
    <scope>NUCLEOTIDE SEQUENCE</scope>
    <source>
        <strain>70-15</strain>
    </source>
</reference>
<dbReference type="CDD" id="cd00067">
    <property type="entry name" value="GAL4"/>
    <property type="match status" value="1"/>
</dbReference>
<keyword evidence="9" id="KW-1185">Reference proteome</keyword>
<dbReference type="RefSeq" id="XP_003713066.1">
    <property type="nucleotide sequence ID" value="XM_003713018.1"/>
</dbReference>
<dbReference type="Gene3D" id="4.10.240.10">
    <property type="entry name" value="Zn(2)-C6 fungal-type DNA-binding domain"/>
    <property type="match status" value="1"/>
</dbReference>
<dbReference type="Proteomes" id="UP000009058">
    <property type="component" value="Chromosome 3"/>
</dbReference>
<evidence type="ECO:0000256" key="4">
    <source>
        <dbReference type="ARBA" id="ARBA00023125"/>
    </source>
</evidence>
<keyword evidence="5" id="KW-0804">Transcription</keyword>
<evidence type="ECO:0000256" key="2">
    <source>
        <dbReference type="ARBA" id="ARBA00022833"/>
    </source>
</evidence>
<keyword evidence="2" id="KW-0862">Zinc</keyword>
<dbReference type="OrthoDB" id="407832at2759"/>
<dbReference type="PROSITE" id="PS00463">
    <property type="entry name" value="ZN2_CY6_FUNGAL_1"/>
    <property type="match status" value="1"/>
</dbReference>
<feature type="domain" description="Zn(2)-C6 fungal-type" evidence="7">
    <location>
        <begin position="9"/>
        <end position="37"/>
    </location>
</feature>
<accession>G4N1J2</accession>
<dbReference type="PANTHER" id="PTHR37534">
    <property type="entry name" value="TRANSCRIPTIONAL ACTIVATOR PROTEIN UGA3"/>
    <property type="match status" value="1"/>
</dbReference>
<protein>
    <recommendedName>
        <fullName evidence="7">Zn(2)-C6 fungal-type domain-containing protein</fullName>
    </recommendedName>
</protein>
<organism evidence="8 9">
    <name type="scientific">Pyricularia oryzae (strain 70-15 / ATCC MYA-4617 / FGSC 8958)</name>
    <name type="common">Rice blast fungus</name>
    <name type="synonym">Magnaporthe oryzae</name>
    <dbReference type="NCBI Taxonomy" id="242507"/>
    <lineage>
        <taxon>Eukaryota</taxon>
        <taxon>Fungi</taxon>
        <taxon>Dikarya</taxon>
        <taxon>Ascomycota</taxon>
        <taxon>Pezizomycotina</taxon>
        <taxon>Sordariomycetes</taxon>
        <taxon>Sordariomycetidae</taxon>
        <taxon>Magnaporthales</taxon>
        <taxon>Pyriculariaceae</taxon>
        <taxon>Pyricularia</taxon>
    </lineage>
</organism>
<evidence type="ECO:0000313" key="9">
    <source>
        <dbReference type="Proteomes" id="UP000009058"/>
    </source>
</evidence>
<dbReference type="AlphaFoldDB" id="G4N1J2"/>
<reference evidence="8 9" key="1">
    <citation type="journal article" date="2005" name="Nature">
        <title>The genome sequence of the rice blast fungus Magnaporthe grisea.</title>
        <authorList>
            <person name="Dean R.A."/>
            <person name="Talbot N.J."/>
            <person name="Ebbole D.J."/>
            <person name="Farman M.L."/>
            <person name="Mitchell T.K."/>
            <person name="Orbach M.J."/>
            <person name="Thon M."/>
            <person name="Kulkarni R."/>
            <person name="Xu J.R."/>
            <person name="Pan H."/>
            <person name="Read N.D."/>
            <person name="Lee Y.H."/>
            <person name="Carbone I."/>
            <person name="Brown D."/>
            <person name="Oh Y.Y."/>
            <person name="Donofrio N."/>
            <person name="Jeong J.S."/>
            <person name="Soanes D.M."/>
            <person name="Djonovic S."/>
            <person name="Kolomiets E."/>
            <person name="Rehmeyer C."/>
            <person name="Li W."/>
            <person name="Harding M."/>
            <person name="Kim S."/>
            <person name="Lebrun M.H."/>
            <person name="Bohnert H."/>
            <person name="Coughlan S."/>
            <person name="Butler J."/>
            <person name="Calvo S."/>
            <person name="Ma L.J."/>
            <person name="Nicol R."/>
            <person name="Purcell S."/>
            <person name="Nusbaum C."/>
            <person name="Galagan J.E."/>
            <person name="Birren B.W."/>
        </authorList>
    </citation>
    <scope>NUCLEOTIDE SEQUENCE [LARGE SCALE GENOMIC DNA]</scope>
    <source>
        <strain evidence="9">70-15 / ATCC MYA-4617 / FGSC 8958</strain>
    </source>
</reference>
<evidence type="ECO:0000256" key="5">
    <source>
        <dbReference type="ARBA" id="ARBA00023163"/>
    </source>
</evidence>
<dbReference type="PANTHER" id="PTHR37534:SF2">
    <property type="entry name" value="N-ACETYLTRANSFERASE DOMAIN-CONTAINING PROTEIN"/>
    <property type="match status" value="1"/>
</dbReference>
<keyword evidence="4" id="KW-0238">DNA-binding</keyword>
<dbReference type="PROSITE" id="PS50048">
    <property type="entry name" value="ZN2_CY6_FUNGAL_2"/>
    <property type="match status" value="1"/>
</dbReference>
<evidence type="ECO:0000259" key="7">
    <source>
        <dbReference type="PROSITE" id="PS50048"/>
    </source>
</evidence>
<evidence type="ECO:0000256" key="1">
    <source>
        <dbReference type="ARBA" id="ARBA00004123"/>
    </source>
</evidence>
<dbReference type="Pfam" id="PF00172">
    <property type="entry name" value="Zn_clus"/>
    <property type="match status" value="1"/>
</dbReference>
<dbReference type="OMA" id="LEYHATE"/>
<dbReference type="GO" id="GO:0000981">
    <property type="term" value="F:DNA-binding transcription factor activity, RNA polymerase II-specific"/>
    <property type="evidence" value="ECO:0007669"/>
    <property type="project" value="InterPro"/>
</dbReference>
<dbReference type="eggNOG" id="ENOG502RNYP">
    <property type="taxonomic scope" value="Eukaryota"/>
</dbReference>
<evidence type="ECO:0000313" key="8">
    <source>
        <dbReference type="EMBL" id="EHA53259.1"/>
    </source>
</evidence>
<dbReference type="SMART" id="SM00066">
    <property type="entry name" value="GAL4"/>
    <property type="match status" value="1"/>
</dbReference>
<name>G4N1J2_PYRO7</name>
<dbReference type="InterPro" id="IPR021858">
    <property type="entry name" value="Fun_TF"/>
</dbReference>
<evidence type="ECO:0000256" key="3">
    <source>
        <dbReference type="ARBA" id="ARBA00023015"/>
    </source>
</evidence>
<dbReference type="Pfam" id="PF11951">
    <property type="entry name" value="Fungal_trans_2"/>
    <property type="match status" value="1"/>
</dbReference>
<keyword evidence="6" id="KW-0539">Nucleus</keyword>
<proteinExistence type="predicted"/>
<dbReference type="InParanoid" id="G4N1J2"/>
<dbReference type="SMR" id="G4N1J2"/>
<evidence type="ECO:0000256" key="6">
    <source>
        <dbReference type="ARBA" id="ARBA00023242"/>
    </source>
</evidence>
<dbReference type="VEuPathDB" id="FungiDB:MGG_07830"/>
<dbReference type="InterPro" id="IPR001138">
    <property type="entry name" value="Zn2Cys6_DnaBD"/>
</dbReference>
<dbReference type="GO" id="GO:0005634">
    <property type="term" value="C:nucleus"/>
    <property type="evidence" value="ECO:0007669"/>
    <property type="project" value="UniProtKB-SubCell"/>
</dbReference>